<dbReference type="Proteomes" id="UP000006852">
    <property type="component" value="Plasmid pTRESU01"/>
</dbReference>
<dbReference type="KEGG" id="tsu:Tresu_2600"/>
<dbReference type="AlphaFoldDB" id="F2NYG3"/>
<evidence type="ECO:0000313" key="1">
    <source>
        <dbReference type="EMBL" id="AEB15462.1"/>
    </source>
</evidence>
<dbReference type="HOGENOM" id="CLU_1610047_0_0_12"/>
<sequence length="165" mass="19988">MKRIYIFILFLILILLTSCKKKQMQIKELDFYDYIYAKNTRVKGYLVNNSSKNLYDLEKYLYNYTEKILCKDFIQESEEKLDNHNLGSNDKTIEIDFFRVSKEIPWEIKNEYIPPYHLGEGNPSDWIGRFIYSFNTNQICYYYVCTRSNSLLKYGQIIKHIEYKQ</sequence>
<name>F2NYG3_TRES6</name>
<organism evidence="1 2">
    <name type="scientific">Treponema succinifaciens (strain ATCC 33096 / DSM 2489 / 6091)</name>
    <dbReference type="NCBI Taxonomy" id="869209"/>
    <lineage>
        <taxon>Bacteria</taxon>
        <taxon>Pseudomonadati</taxon>
        <taxon>Spirochaetota</taxon>
        <taxon>Spirochaetia</taxon>
        <taxon>Spirochaetales</taxon>
        <taxon>Treponemataceae</taxon>
        <taxon>Treponema</taxon>
    </lineage>
</organism>
<geneLocation type="plasmid" evidence="1 2">
    <name>pTRESU01</name>
</geneLocation>
<dbReference type="RefSeq" id="WP_013702712.1">
    <property type="nucleotide sequence ID" value="NC_015386.1"/>
</dbReference>
<accession>F2NYG3</accession>
<dbReference type="PROSITE" id="PS51257">
    <property type="entry name" value="PROKAR_LIPOPROTEIN"/>
    <property type="match status" value="1"/>
</dbReference>
<dbReference type="GeneID" id="302999705"/>
<keyword evidence="2" id="KW-1185">Reference proteome</keyword>
<proteinExistence type="predicted"/>
<evidence type="ECO:0008006" key="3">
    <source>
        <dbReference type="Google" id="ProtNLM"/>
    </source>
</evidence>
<reference evidence="2" key="1">
    <citation type="submission" date="2011-04" db="EMBL/GenBank/DDBJ databases">
        <title>The complete genome of plasmid of Treponema succinifaciens DSM 2489.</title>
        <authorList>
            <person name="Lucas S."/>
            <person name="Copeland A."/>
            <person name="Lapidus A."/>
            <person name="Bruce D."/>
            <person name="Goodwin L."/>
            <person name="Pitluck S."/>
            <person name="Peters L."/>
            <person name="Kyrpides N."/>
            <person name="Mavromatis K."/>
            <person name="Ivanova N."/>
            <person name="Ovchinnikova G."/>
            <person name="Teshima H."/>
            <person name="Detter J.C."/>
            <person name="Tapia R."/>
            <person name="Han C."/>
            <person name="Land M."/>
            <person name="Hauser L."/>
            <person name="Markowitz V."/>
            <person name="Cheng J.-F."/>
            <person name="Hugenholtz P."/>
            <person name="Woyke T."/>
            <person name="Wu D."/>
            <person name="Gronow S."/>
            <person name="Wellnitz S."/>
            <person name="Brambilla E."/>
            <person name="Klenk H.-P."/>
            <person name="Eisen J.A."/>
        </authorList>
    </citation>
    <scope>NUCLEOTIDE SEQUENCE [LARGE SCALE GENOMIC DNA]</scope>
    <source>
        <strain evidence="2">ATCC 33096 / DSM 2489 / 6091</strain>
        <plasmid evidence="2">Plasmid pTRESU01</plasmid>
    </source>
</reference>
<gene>
    <name evidence="1" type="ordered locus">Tresu_2600</name>
</gene>
<keyword evidence="1" id="KW-0614">Plasmid</keyword>
<evidence type="ECO:0000313" key="2">
    <source>
        <dbReference type="Proteomes" id="UP000006852"/>
    </source>
</evidence>
<protein>
    <recommendedName>
        <fullName evidence="3">Lipoprotein</fullName>
    </recommendedName>
</protein>
<dbReference type="EMBL" id="CP002632">
    <property type="protein sequence ID" value="AEB15462.1"/>
    <property type="molecule type" value="Genomic_DNA"/>
</dbReference>